<name>A0AAI8W016_9PEZI</name>
<reference evidence="2" key="1">
    <citation type="submission" date="2023-10" db="EMBL/GenBank/DDBJ databases">
        <authorList>
            <person name="Hackl T."/>
        </authorList>
    </citation>
    <scope>NUCLEOTIDE SEQUENCE</scope>
</reference>
<proteinExistence type="predicted"/>
<evidence type="ECO:0000259" key="1">
    <source>
        <dbReference type="Pfam" id="PF20183"/>
    </source>
</evidence>
<dbReference type="AlphaFoldDB" id="A0AAI8W016"/>
<accession>A0AAI8W016</accession>
<feature type="domain" description="DUF6546" evidence="1">
    <location>
        <begin position="282"/>
        <end position="407"/>
    </location>
</feature>
<keyword evidence="3" id="KW-1185">Reference proteome</keyword>
<evidence type="ECO:0000313" key="3">
    <source>
        <dbReference type="Proteomes" id="UP001295740"/>
    </source>
</evidence>
<dbReference type="InterPro" id="IPR046676">
    <property type="entry name" value="DUF6546"/>
</dbReference>
<dbReference type="Pfam" id="PF20183">
    <property type="entry name" value="DUF6546"/>
    <property type="match status" value="1"/>
</dbReference>
<comment type="caution">
    <text evidence="2">The sequence shown here is derived from an EMBL/GenBank/DDBJ whole genome shotgun (WGS) entry which is preliminary data.</text>
</comment>
<sequence>MSFPSLPAEIRLMVYEALANSPRDINVDPKDRLATYASVCREWQDEFEKKTFRQLILSPKCIADLDRNVGPRRALVKHIWLHVPLPEYNLDPPRGDRAVPQRNSKVASKAIFNLFKVLSGWTNDAVTATRSGLTLELSASSPSDSKRYFKHHQVDAFPYSEGDNFDENPKALRLTQKLYDGKRWFAKWPKRIVLYGSLDTSLFSFAPELPRVKATTRILTRRQFDRSAMHVVDPRILARLPMLQQMQVEYWRFPALPHFVGKIKRLEQECDQAMARLFALHLPFMVRSLSLFEDNQDYYEKEPYGMSQRVSNPVLARMISICSHQLVTLAVSFIIDARHYFIPFRPRPSVPWGMRIPVFPILESIALSSAVFCPSADLKEIKDLMNADRNAAAEMPKLKTLELWNDEPGKQPYSATTGQRNLWLPSLGSRPGIFHCIRK</sequence>
<protein>
    <submittedName>
        <fullName evidence="2">Uu.00g020490.m01.CDS01</fullName>
    </submittedName>
</protein>
<dbReference type="EMBL" id="CAUWAG010000020">
    <property type="protein sequence ID" value="CAJ2513930.1"/>
    <property type="molecule type" value="Genomic_DNA"/>
</dbReference>
<evidence type="ECO:0000313" key="2">
    <source>
        <dbReference type="EMBL" id="CAJ2513930.1"/>
    </source>
</evidence>
<organism evidence="2 3">
    <name type="scientific">Anthostomella pinea</name>
    <dbReference type="NCBI Taxonomy" id="933095"/>
    <lineage>
        <taxon>Eukaryota</taxon>
        <taxon>Fungi</taxon>
        <taxon>Dikarya</taxon>
        <taxon>Ascomycota</taxon>
        <taxon>Pezizomycotina</taxon>
        <taxon>Sordariomycetes</taxon>
        <taxon>Xylariomycetidae</taxon>
        <taxon>Xylariales</taxon>
        <taxon>Xylariaceae</taxon>
        <taxon>Anthostomella</taxon>
    </lineage>
</organism>
<dbReference type="Proteomes" id="UP001295740">
    <property type="component" value="Unassembled WGS sequence"/>
</dbReference>
<gene>
    <name evidence="2" type="ORF">KHLLAP_LOCUS14398</name>
</gene>